<feature type="transmembrane region" description="Helical" evidence="1">
    <location>
        <begin position="65"/>
        <end position="90"/>
    </location>
</feature>
<dbReference type="InterPro" id="IPR011655">
    <property type="entry name" value="MpPF26"/>
</dbReference>
<dbReference type="Proteomes" id="UP001501692">
    <property type="component" value="Unassembled WGS sequence"/>
</dbReference>
<feature type="transmembrane region" description="Helical" evidence="1">
    <location>
        <begin position="12"/>
        <end position="40"/>
    </location>
</feature>
<accession>A0ABP9HPE4</accession>
<sequence>MEQQKLPNATLILVFGILSILGCCFYGIGIILGVVALILASKAAKLYAENPEGYTGFQNVKTGKILSIIGIILSAIYLLLIIWAVSTFGWDSMQDSELMQERIQEMMGQ</sequence>
<gene>
    <name evidence="2" type="ORF">GCM10023315_27540</name>
</gene>
<dbReference type="EMBL" id="BAABJK010000009">
    <property type="protein sequence ID" value="GAA4975346.1"/>
    <property type="molecule type" value="Genomic_DNA"/>
</dbReference>
<dbReference type="Pfam" id="PF07666">
    <property type="entry name" value="MpPF26"/>
    <property type="match status" value="1"/>
</dbReference>
<evidence type="ECO:0000313" key="2">
    <source>
        <dbReference type="EMBL" id="GAA4975346.1"/>
    </source>
</evidence>
<reference evidence="3" key="1">
    <citation type="journal article" date="2019" name="Int. J. Syst. Evol. Microbiol.">
        <title>The Global Catalogue of Microorganisms (GCM) 10K type strain sequencing project: providing services to taxonomists for standard genome sequencing and annotation.</title>
        <authorList>
            <consortium name="The Broad Institute Genomics Platform"/>
            <consortium name="The Broad Institute Genome Sequencing Center for Infectious Disease"/>
            <person name="Wu L."/>
            <person name="Ma J."/>
        </authorList>
    </citation>
    <scope>NUCLEOTIDE SEQUENCE [LARGE SCALE GENOMIC DNA]</scope>
    <source>
        <strain evidence="3">JCM 18287</strain>
    </source>
</reference>
<name>A0ABP9HPE4_9FLAO</name>
<keyword evidence="1" id="KW-0812">Transmembrane</keyword>
<comment type="caution">
    <text evidence="2">The sequence shown here is derived from an EMBL/GenBank/DDBJ whole genome shotgun (WGS) entry which is preliminary data.</text>
</comment>
<keyword evidence="3" id="KW-1185">Reference proteome</keyword>
<keyword evidence="1" id="KW-1133">Transmembrane helix</keyword>
<dbReference type="NCBIfam" id="NF040945">
    <property type="entry name" value="CCC_membrane"/>
    <property type="match status" value="1"/>
</dbReference>
<proteinExistence type="predicted"/>
<evidence type="ECO:0008006" key="4">
    <source>
        <dbReference type="Google" id="ProtNLM"/>
    </source>
</evidence>
<dbReference type="PROSITE" id="PS51257">
    <property type="entry name" value="PROKAR_LIPOPROTEIN"/>
    <property type="match status" value="1"/>
</dbReference>
<dbReference type="RefSeq" id="WP_345169925.1">
    <property type="nucleotide sequence ID" value="NZ_BAABJK010000009.1"/>
</dbReference>
<keyword evidence="1" id="KW-0472">Membrane</keyword>
<organism evidence="2 3">
    <name type="scientific">Algibacter aquimarinus</name>
    <dbReference type="NCBI Taxonomy" id="1136748"/>
    <lineage>
        <taxon>Bacteria</taxon>
        <taxon>Pseudomonadati</taxon>
        <taxon>Bacteroidota</taxon>
        <taxon>Flavobacteriia</taxon>
        <taxon>Flavobacteriales</taxon>
        <taxon>Flavobacteriaceae</taxon>
        <taxon>Algibacter</taxon>
    </lineage>
</organism>
<protein>
    <recommendedName>
        <fullName evidence="4">DUF4190 domain-containing protein</fullName>
    </recommendedName>
</protein>
<evidence type="ECO:0000313" key="3">
    <source>
        <dbReference type="Proteomes" id="UP001501692"/>
    </source>
</evidence>
<evidence type="ECO:0000256" key="1">
    <source>
        <dbReference type="SAM" id="Phobius"/>
    </source>
</evidence>